<evidence type="ECO:0000259" key="1">
    <source>
        <dbReference type="Pfam" id="PF08348"/>
    </source>
</evidence>
<name>A0A2I1I5U1_9ACTO</name>
<feature type="domain" description="Transcriptional regulator DauR-like HTH" evidence="2">
    <location>
        <begin position="160"/>
        <end position="217"/>
    </location>
</feature>
<dbReference type="OrthoDB" id="9796595at2"/>
<protein>
    <recommendedName>
        <fullName evidence="5">Transcriptional regulator</fullName>
    </recommendedName>
</protein>
<dbReference type="RefSeq" id="WP_101628015.1">
    <property type="nucleotide sequence ID" value="NZ_PKKJ01000003.1"/>
</dbReference>
<dbReference type="InterPro" id="IPR013559">
    <property type="entry name" value="YheO"/>
</dbReference>
<dbReference type="EMBL" id="PKKJ01000003">
    <property type="protein sequence ID" value="PKY66502.1"/>
    <property type="molecule type" value="Genomic_DNA"/>
</dbReference>
<dbReference type="Pfam" id="PF08348">
    <property type="entry name" value="PAS_6"/>
    <property type="match status" value="1"/>
</dbReference>
<proteinExistence type="predicted"/>
<reference evidence="3 4" key="1">
    <citation type="submission" date="2017-12" db="EMBL/GenBank/DDBJ databases">
        <title>Phylogenetic diversity of female urinary microbiome.</title>
        <authorList>
            <person name="Thomas-White K."/>
            <person name="Wolfe A.J."/>
        </authorList>
    </citation>
    <scope>NUCLEOTIDE SEQUENCE [LARGE SCALE GENOMIC DNA]</scope>
    <source>
        <strain evidence="3 4">UMB0250</strain>
    </source>
</reference>
<dbReference type="Pfam" id="PF13309">
    <property type="entry name" value="HTH_22"/>
    <property type="match status" value="1"/>
</dbReference>
<dbReference type="InterPro" id="IPR039445">
    <property type="entry name" value="DauR-like_HTH"/>
</dbReference>
<dbReference type="PANTHER" id="PTHR35568">
    <property type="entry name" value="TRANSCRIPTIONAL REGULATOR DAUR"/>
    <property type="match status" value="1"/>
</dbReference>
<gene>
    <name evidence="3" type="ORF">CYJ25_04585</name>
</gene>
<evidence type="ECO:0000259" key="2">
    <source>
        <dbReference type="Pfam" id="PF13309"/>
    </source>
</evidence>
<sequence>MTASSSKLNEHDQIISTLQQLVEPMRATLVGPAEVIVHDLTQLPSSIIAISGDVTGRSIGDPATDKLLDAIASGNLRTSIGYRTTSPSDKELLSTTVIIRDSTNQPVAALCINRDISGWEALHSLTGALAGLSLPMCAEEEQVTTEVFVRDVDELATLLLSRAVAESGVRVDEMRKEHKVEVVRLLKARGFFLLRDAAEMAGEALHCTRFSIYNYLNEIESE</sequence>
<comment type="caution">
    <text evidence="3">The sequence shown here is derived from an EMBL/GenBank/DDBJ whole genome shotgun (WGS) entry which is preliminary data.</text>
</comment>
<accession>A0A2I1I5U1</accession>
<evidence type="ECO:0000313" key="4">
    <source>
        <dbReference type="Proteomes" id="UP000234545"/>
    </source>
</evidence>
<organism evidence="3 4">
    <name type="scientific">Schaalia turicensis</name>
    <dbReference type="NCBI Taxonomy" id="131111"/>
    <lineage>
        <taxon>Bacteria</taxon>
        <taxon>Bacillati</taxon>
        <taxon>Actinomycetota</taxon>
        <taxon>Actinomycetes</taxon>
        <taxon>Actinomycetales</taxon>
        <taxon>Actinomycetaceae</taxon>
        <taxon>Schaalia</taxon>
    </lineage>
</organism>
<dbReference type="AlphaFoldDB" id="A0A2I1I5U1"/>
<feature type="domain" description="YheO-like" evidence="1">
    <location>
        <begin position="17"/>
        <end position="123"/>
    </location>
</feature>
<dbReference type="Proteomes" id="UP000234545">
    <property type="component" value="Unassembled WGS sequence"/>
</dbReference>
<dbReference type="InterPro" id="IPR039446">
    <property type="entry name" value="DauR-like"/>
</dbReference>
<dbReference type="PANTHER" id="PTHR35568:SF1">
    <property type="entry name" value="TRANSCRIPTIONAL REGULATOR DAUR"/>
    <property type="match status" value="1"/>
</dbReference>
<evidence type="ECO:0008006" key="5">
    <source>
        <dbReference type="Google" id="ProtNLM"/>
    </source>
</evidence>
<evidence type="ECO:0000313" key="3">
    <source>
        <dbReference type="EMBL" id="PKY66502.1"/>
    </source>
</evidence>